<organism evidence="2 3">
    <name type="scientific">Liparis tanakae</name>
    <name type="common">Tanaka's snailfish</name>
    <dbReference type="NCBI Taxonomy" id="230148"/>
    <lineage>
        <taxon>Eukaryota</taxon>
        <taxon>Metazoa</taxon>
        <taxon>Chordata</taxon>
        <taxon>Craniata</taxon>
        <taxon>Vertebrata</taxon>
        <taxon>Euteleostomi</taxon>
        <taxon>Actinopterygii</taxon>
        <taxon>Neopterygii</taxon>
        <taxon>Teleostei</taxon>
        <taxon>Neoteleostei</taxon>
        <taxon>Acanthomorphata</taxon>
        <taxon>Eupercaria</taxon>
        <taxon>Perciformes</taxon>
        <taxon>Cottioidei</taxon>
        <taxon>Cottales</taxon>
        <taxon>Liparidae</taxon>
        <taxon>Liparis</taxon>
    </lineage>
</organism>
<sequence>MEQAELQPQVPSCTSSPRTNPDANAGLSLSDIYLGGQSCSGGCGPDGLRVCDSERGKTRPACFTWPNPLFLRSVLQSESYGAGAVVSDSDKERRDTWRLPCCVHGLSRKAIGGLRVALVQDGGDVGVVEALLVVRAERGRAQSRTVRVLGLPPERKKNRKTLTRAFSFQTLQSR</sequence>
<evidence type="ECO:0000256" key="1">
    <source>
        <dbReference type="SAM" id="MobiDB-lite"/>
    </source>
</evidence>
<keyword evidence="3" id="KW-1185">Reference proteome</keyword>
<dbReference type="Proteomes" id="UP000314294">
    <property type="component" value="Unassembled WGS sequence"/>
</dbReference>
<dbReference type="AlphaFoldDB" id="A0A4Z2FHY6"/>
<gene>
    <name evidence="2" type="ORF">EYF80_048993</name>
</gene>
<reference evidence="2 3" key="1">
    <citation type="submission" date="2019-03" db="EMBL/GenBank/DDBJ databases">
        <title>First draft genome of Liparis tanakae, snailfish: a comprehensive survey of snailfish specific genes.</title>
        <authorList>
            <person name="Kim W."/>
            <person name="Song I."/>
            <person name="Jeong J.-H."/>
            <person name="Kim D."/>
            <person name="Kim S."/>
            <person name="Ryu S."/>
            <person name="Song J.Y."/>
            <person name="Lee S.K."/>
        </authorList>
    </citation>
    <scope>NUCLEOTIDE SEQUENCE [LARGE SCALE GENOMIC DNA]</scope>
    <source>
        <tissue evidence="2">Muscle</tissue>
    </source>
</reference>
<protein>
    <submittedName>
        <fullName evidence="2">Uncharacterized protein</fullName>
    </submittedName>
</protein>
<name>A0A4Z2FHY6_9TELE</name>
<comment type="caution">
    <text evidence="2">The sequence shown here is derived from an EMBL/GenBank/DDBJ whole genome shotgun (WGS) entry which is preliminary data.</text>
</comment>
<proteinExistence type="predicted"/>
<evidence type="ECO:0000313" key="3">
    <source>
        <dbReference type="Proteomes" id="UP000314294"/>
    </source>
</evidence>
<evidence type="ECO:0000313" key="2">
    <source>
        <dbReference type="EMBL" id="TNN40838.1"/>
    </source>
</evidence>
<accession>A0A4Z2FHY6</accession>
<feature type="region of interest" description="Disordered" evidence="1">
    <location>
        <begin position="1"/>
        <end position="21"/>
    </location>
</feature>
<feature type="compositionally biased region" description="Polar residues" evidence="1">
    <location>
        <begin position="9"/>
        <end position="21"/>
    </location>
</feature>
<dbReference type="EMBL" id="SRLO01001155">
    <property type="protein sequence ID" value="TNN40838.1"/>
    <property type="molecule type" value="Genomic_DNA"/>
</dbReference>